<reference evidence="3" key="1">
    <citation type="journal article" date="2019" name="Int. J. Syst. Evol. Microbiol.">
        <title>The Global Catalogue of Microorganisms (GCM) 10K type strain sequencing project: providing services to taxonomists for standard genome sequencing and annotation.</title>
        <authorList>
            <consortium name="The Broad Institute Genomics Platform"/>
            <consortium name="The Broad Institute Genome Sequencing Center for Infectious Disease"/>
            <person name="Wu L."/>
            <person name="Ma J."/>
        </authorList>
    </citation>
    <scope>NUCLEOTIDE SEQUENCE [LARGE SCALE GENOMIC DNA]</scope>
    <source>
        <strain evidence="3">CECT 8570</strain>
    </source>
</reference>
<evidence type="ECO:0000313" key="2">
    <source>
        <dbReference type="EMBL" id="MFC4361622.1"/>
    </source>
</evidence>
<protein>
    <submittedName>
        <fullName evidence="2">YgjV family protein</fullName>
    </submittedName>
</protein>
<feature type="transmembrane region" description="Helical" evidence="1">
    <location>
        <begin position="94"/>
        <end position="111"/>
    </location>
</feature>
<dbReference type="InterPro" id="IPR019629">
    <property type="entry name" value="Uncharacterised_HI1736/YgjV"/>
</dbReference>
<keyword evidence="3" id="KW-1185">Reference proteome</keyword>
<dbReference type="EMBL" id="JBHSCX010000003">
    <property type="protein sequence ID" value="MFC4361622.1"/>
    <property type="molecule type" value="Genomic_DNA"/>
</dbReference>
<evidence type="ECO:0000256" key="1">
    <source>
        <dbReference type="SAM" id="Phobius"/>
    </source>
</evidence>
<gene>
    <name evidence="2" type="ORF">ACFOX3_04865</name>
</gene>
<feature type="transmembrane region" description="Helical" evidence="1">
    <location>
        <begin position="118"/>
        <end position="141"/>
    </location>
</feature>
<dbReference type="InterPro" id="IPR026267">
    <property type="entry name" value="YgjV"/>
</dbReference>
<dbReference type="RefSeq" id="WP_290259441.1">
    <property type="nucleotide sequence ID" value="NZ_JAUFQG010000004.1"/>
</dbReference>
<feature type="transmembrane region" description="Helical" evidence="1">
    <location>
        <begin position="70"/>
        <end position="88"/>
    </location>
</feature>
<dbReference type="Pfam" id="PF10688">
    <property type="entry name" value="Imp-YgjV"/>
    <property type="match status" value="1"/>
</dbReference>
<dbReference type="Proteomes" id="UP001595840">
    <property type="component" value="Unassembled WGS sequence"/>
</dbReference>
<organism evidence="2 3">
    <name type="scientific">Simiduia curdlanivorans</name>
    <dbReference type="NCBI Taxonomy" id="1492769"/>
    <lineage>
        <taxon>Bacteria</taxon>
        <taxon>Pseudomonadati</taxon>
        <taxon>Pseudomonadota</taxon>
        <taxon>Gammaproteobacteria</taxon>
        <taxon>Cellvibrionales</taxon>
        <taxon>Cellvibrionaceae</taxon>
        <taxon>Simiduia</taxon>
    </lineage>
</organism>
<keyword evidence="1" id="KW-0812">Transmembrane</keyword>
<sequence>MLIAQILGLLSFALGIACFYQQQDLRLKQLMVLLNINNAIHFFLLGGITACLSSLISALRNALAIKFHSAWLAALFIAITLALGVPLITHPADWLPLVGGCIGSYAVFCCTGIKLRVVFLLGALCWLLNNIWLGSIGGSLLEAMLLITNMRTIYLLRNQAALVNT</sequence>
<proteinExistence type="predicted"/>
<keyword evidence="1" id="KW-1133">Transmembrane helix</keyword>
<accession>A0ABV8V3E0</accession>
<evidence type="ECO:0000313" key="3">
    <source>
        <dbReference type="Proteomes" id="UP001595840"/>
    </source>
</evidence>
<comment type="caution">
    <text evidence="2">The sequence shown here is derived from an EMBL/GenBank/DDBJ whole genome shotgun (WGS) entry which is preliminary data.</text>
</comment>
<dbReference type="PIRSF" id="PIRSF011443">
    <property type="entry name" value="YgjV"/>
    <property type="match status" value="1"/>
</dbReference>
<keyword evidence="1" id="KW-0472">Membrane</keyword>
<feature type="transmembrane region" description="Helical" evidence="1">
    <location>
        <begin position="39"/>
        <end position="58"/>
    </location>
</feature>
<name>A0ABV8V3E0_9GAMM</name>